<dbReference type="Pfam" id="PF00359">
    <property type="entry name" value="PTS_EIIA_2"/>
    <property type="match status" value="1"/>
</dbReference>
<protein>
    <recommendedName>
        <fullName evidence="1">PTS EIIA type-2 domain-containing protein</fullName>
    </recommendedName>
</protein>
<name>A0A660SK57_UNCW3</name>
<dbReference type="SUPFAM" id="SSF55804">
    <property type="entry name" value="Phoshotransferase/anion transport protein"/>
    <property type="match status" value="1"/>
</dbReference>
<reference evidence="2 3" key="1">
    <citation type="submission" date="2018-06" db="EMBL/GenBank/DDBJ databases">
        <title>Extensive metabolic versatility and redundancy in microbially diverse, dynamic hydrothermal sediments.</title>
        <authorList>
            <person name="Dombrowski N."/>
            <person name="Teske A."/>
            <person name="Baker B.J."/>
        </authorList>
    </citation>
    <scope>NUCLEOTIDE SEQUENCE [LARGE SCALE GENOMIC DNA]</scope>
    <source>
        <strain evidence="2">B36_G15</strain>
    </source>
</reference>
<dbReference type="PANTHER" id="PTHR47738:SF1">
    <property type="entry name" value="NITROGEN REGULATORY PROTEIN"/>
    <property type="match status" value="1"/>
</dbReference>
<dbReference type="CDD" id="cd00211">
    <property type="entry name" value="PTS_IIA_fru"/>
    <property type="match status" value="1"/>
</dbReference>
<dbReference type="Gene3D" id="3.40.930.10">
    <property type="entry name" value="Mannitol-specific EII, Chain A"/>
    <property type="match status" value="1"/>
</dbReference>
<dbReference type="EMBL" id="QNBE01000016">
    <property type="protein sequence ID" value="RKX71144.1"/>
    <property type="molecule type" value="Genomic_DNA"/>
</dbReference>
<dbReference type="InterPro" id="IPR016152">
    <property type="entry name" value="PTrfase/Anion_transptr"/>
</dbReference>
<proteinExistence type="predicted"/>
<dbReference type="InterPro" id="IPR002178">
    <property type="entry name" value="PTS_EIIA_type-2_dom"/>
</dbReference>
<dbReference type="PANTHER" id="PTHR47738">
    <property type="entry name" value="PTS SYSTEM FRUCTOSE-LIKE EIIA COMPONENT-RELATED"/>
    <property type="match status" value="1"/>
</dbReference>
<comment type="caution">
    <text evidence="2">The sequence shown here is derived from an EMBL/GenBank/DDBJ whole genome shotgun (WGS) entry which is preliminary data.</text>
</comment>
<dbReference type="InterPro" id="IPR051541">
    <property type="entry name" value="PTS_SugarTrans_NitroReg"/>
</dbReference>
<sequence>MNLSSLLVPERVNLSLRSKKKESVIKELVGMIKSGKDADVIISTLIKREQLGSTGIGKGIAIPHCRSLLVNRLEIAVGRSAGGIEFDAIDKKPVYLVFLVIAPPQDPGNQYLLTLGRIVQLSKELVKKKLFMEPQSPKDFIKLIARIEKLIDRRK</sequence>
<gene>
    <name evidence="2" type="ORF">DRP53_02680</name>
</gene>
<evidence type="ECO:0000313" key="2">
    <source>
        <dbReference type="EMBL" id="RKX71144.1"/>
    </source>
</evidence>
<organism evidence="2 3">
    <name type="scientific">candidate division WOR-3 bacterium</name>
    <dbReference type="NCBI Taxonomy" id="2052148"/>
    <lineage>
        <taxon>Bacteria</taxon>
        <taxon>Bacteria division WOR-3</taxon>
    </lineage>
</organism>
<dbReference type="Proteomes" id="UP000268469">
    <property type="component" value="Unassembled WGS sequence"/>
</dbReference>
<dbReference type="PROSITE" id="PS51094">
    <property type="entry name" value="PTS_EIIA_TYPE_2"/>
    <property type="match status" value="1"/>
</dbReference>
<evidence type="ECO:0000259" key="1">
    <source>
        <dbReference type="PROSITE" id="PS51094"/>
    </source>
</evidence>
<dbReference type="GO" id="GO:0030295">
    <property type="term" value="F:protein kinase activator activity"/>
    <property type="evidence" value="ECO:0007669"/>
    <property type="project" value="TreeGrafter"/>
</dbReference>
<dbReference type="AlphaFoldDB" id="A0A660SK57"/>
<accession>A0A660SK57</accession>
<evidence type="ECO:0000313" key="3">
    <source>
        <dbReference type="Proteomes" id="UP000268469"/>
    </source>
</evidence>
<feature type="domain" description="PTS EIIA type-2" evidence="1">
    <location>
        <begin position="5"/>
        <end position="147"/>
    </location>
</feature>